<evidence type="ECO:0000256" key="1">
    <source>
        <dbReference type="ARBA" id="ARBA00034120"/>
    </source>
</evidence>
<dbReference type="CDD" id="cd01651">
    <property type="entry name" value="RT_G2_intron"/>
    <property type="match status" value="1"/>
</dbReference>
<dbReference type="PROSITE" id="PS50878">
    <property type="entry name" value="RT_POL"/>
    <property type="match status" value="1"/>
</dbReference>
<dbReference type="SUPFAM" id="SSF56672">
    <property type="entry name" value="DNA/RNA polymerases"/>
    <property type="match status" value="1"/>
</dbReference>
<sequence length="171" mass="19152">MRPLGIPTMKCRAMQALHLLALEPIAETTADPNSYGFRPQRAAQCFGVLSRKANAEWVLEGDIEGCFDNISHDWMIANIPMHKMILLKWLKAGYVYQSKLFPSLSGTPQGGIISSVLANMTLDGLETMLAKRLPNAKWTGKKLQLVRYADDFIITGYSKEWLENEVRPAVV</sequence>
<comment type="similarity">
    <text evidence="1">Belongs to the bacterial reverse transcriptase family.</text>
</comment>
<dbReference type="InterPro" id="IPR051083">
    <property type="entry name" value="GrpII_Intron_Splice-Mob/Def"/>
</dbReference>
<evidence type="ECO:0000313" key="3">
    <source>
        <dbReference type="EMBL" id="NNH89053.1"/>
    </source>
</evidence>
<comment type="caution">
    <text evidence="3">The sequence shown here is derived from an EMBL/GenBank/DDBJ whole genome shotgun (WGS) entry which is preliminary data.</text>
</comment>
<dbReference type="PANTHER" id="PTHR34047">
    <property type="entry name" value="NUCLEAR INTRON MATURASE 1, MITOCHONDRIAL-RELATED"/>
    <property type="match status" value="1"/>
</dbReference>
<keyword evidence="3" id="KW-0695">RNA-directed DNA polymerase</keyword>
<dbReference type="PANTHER" id="PTHR34047:SF8">
    <property type="entry name" value="PROTEIN YKFC"/>
    <property type="match status" value="1"/>
</dbReference>
<feature type="non-terminal residue" evidence="3">
    <location>
        <position position="171"/>
    </location>
</feature>
<dbReference type="EMBL" id="JABERG010000032">
    <property type="protein sequence ID" value="NNH89053.1"/>
    <property type="molecule type" value="Genomic_DNA"/>
</dbReference>
<keyword evidence="4" id="KW-1185">Reference proteome</keyword>
<proteinExistence type="inferred from homology"/>
<gene>
    <name evidence="3" type="ORF">HLH13_15355</name>
</gene>
<dbReference type="GO" id="GO:0003964">
    <property type="term" value="F:RNA-directed DNA polymerase activity"/>
    <property type="evidence" value="ECO:0007669"/>
    <property type="project" value="UniProtKB-KW"/>
</dbReference>
<evidence type="ECO:0000313" key="4">
    <source>
        <dbReference type="Proteomes" id="UP000546536"/>
    </source>
</evidence>
<organism evidence="3 4">
    <name type="scientific">Acinetobacter terrae</name>
    <dbReference type="NCBI Taxonomy" id="2731247"/>
    <lineage>
        <taxon>Bacteria</taxon>
        <taxon>Pseudomonadati</taxon>
        <taxon>Pseudomonadota</taxon>
        <taxon>Gammaproteobacteria</taxon>
        <taxon>Moraxellales</taxon>
        <taxon>Moraxellaceae</taxon>
        <taxon>Acinetobacter</taxon>
        <taxon>Acinetobacter Taxon 24</taxon>
    </lineage>
</organism>
<dbReference type="Pfam" id="PF00078">
    <property type="entry name" value="RVT_1"/>
    <property type="match status" value="1"/>
</dbReference>
<reference evidence="3 4" key="1">
    <citation type="submission" date="2020-04" db="EMBL/GenBank/DDBJ databases">
        <title>Acinetobacter Taxon 24.</title>
        <authorList>
            <person name="Nemec A."/>
            <person name="Radolfova-Krizova L."/>
            <person name="Higgins P.G."/>
            <person name="Spanelova P."/>
        </authorList>
    </citation>
    <scope>NUCLEOTIDE SEQUENCE [LARGE SCALE GENOMIC DNA]</scope>
    <source>
        <strain evidence="3 4">ANC 4279</strain>
    </source>
</reference>
<dbReference type="InterPro" id="IPR000477">
    <property type="entry name" value="RT_dom"/>
</dbReference>
<dbReference type="InterPro" id="IPR043502">
    <property type="entry name" value="DNA/RNA_pol_sf"/>
</dbReference>
<name>A0ABX1V618_9GAMM</name>
<protein>
    <submittedName>
        <fullName evidence="3">Group II intron reverse transcriptase/maturase</fullName>
    </submittedName>
</protein>
<keyword evidence="3" id="KW-0808">Transferase</keyword>
<feature type="domain" description="Reverse transcriptase" evidence="2">
    <location>
        <begin position="1"/>
        <end position="171"/>
    </location>
</feature>
<dbReference type="Proteomes" id="UP000546536">
    <property type="component" value="Unassembled WGS sequence"/>
</dbReference>
<keyword evidence="3" id="KW-0548">Nucleotidyltransferase</keyword>
<evidence type="ECO:0000259" key="2">
    <source>
        <dbReference type="PROSITE" id="PS50878"/>
    </source>
</evidence>
<accession>A0ABX1V618</accession>